<keyword evidence="2" id="KW-1185">Reference proteome</keyword>
<dbReference type="Proteomes" id="UP000630097">
    <property type="component" value="Unassembled WGS sequence"/>
</dbReference>
<evidence type="ECO:0000313" key="2">
    <source>
        <dbReference type="Proteomes" id="UP000630097"/>
    </source>
</evidence>
<organism evidence="1 2">
    <name type="scientific">Planotetraspora kaengkrachanensis</name>
    <dbReference type="NCBI Taxonomy" id="575193"/>
    <lineage>
        <taxon>Bacteria</taxon>
        <taxon>Bacillati</taxon>
        <taxon>Actinomycetota</taxon>
        <taxon>Actinomycetes</taxon>
        <taxon>Streptosporangiales</taxon>
        <taxon>Streptosporangiaceae</taxon>
        <taxon>Planotetraspora</taxon>
    </lineage>
</organism>
<sequence length="112" mass="13006">MSYAELIEPFLRTTMEVLRDADRPLAPREVMELVGEQVEIPRELAVTNDSGQIRWQSQLGFRTGEARAIGWLTKGGRWSITELGRRALEDYPGTELYLEMKHRYESQRRASH</sequence>
<comment type="caution">
    <text evidence="1">The sequence shown here is derived from an EMBL/GenBank/DDBJ whole genome shotgun (WGS) entry which is preliminary data.</text>
</comment>
<proteinExistence type="predicted"/>
<dbReference type="AlphaFoldDB" id="A0A8J3M0G0"/>
<evidence type="ECO:0000313" key="1">
    <source>
        <dbReference type="EMBL" id="GIG80090.1"/>
    </source>
</evidence>
<reference evidence="1 2" key="1">
    <citation type="submission" date="2021-01" db="EMBL/GenBank/DDBJ databases">
        <title>Whole genome shotgun sequence of Planotetraspora kaengkrachanensis NBRC 104272.</title>
        <authorList>
            <person name="Komaki H."/>
            <person name="Tamura T."/>
        </authorList>
    </citation>
    <scope>NUCLEOTIDE SEQUENCE [LARGE SCALE GENOMIC DNA]</scope>
    <source>
        <strain evidence="1 2">NBRC 104272</strain>
    </source>
</reference>
<gene>
    <name evidence="1" type="ORF">Pka01_32170</name>
</gene>
<evidence type="ECO:0008006" key="3">
    <source>
        <dbReference type="Google" id="ProtNLM"/>
    </source>
</evidence>
<dbReference type="RefSeq" id="WP_203883514.1">
    <property type="nucleotide sequence ID" value="NZ_BAABHH010000005.1"/>
</dbReference>
<protein>
    <recommendedName>
        <fullName evidence="3">Restriction system protein Mrr-like N-terminal domain-containing protein</fullName>
    </recommendedName>
</protein>
<name>A0A8J3M0G0_9ACTN</name>
<dbReference type="EMBL" id="BONV01000012">
    <property type="protein sequence ID" value="GIG80090.1"/>
    <property type="molecule type" value="Genomic_DNA"/>
</dbReference>
<accession>A0A8J3M0G0</accession>